<sequence length="53" mass="6013">MVNQGDSRTKIKKDGWTVVTRDKKLSAQWEHTVAVTADGVEVLTLREDEIIPF</sequence>
<dbReference type="AlphaFoldDB" id="A0A485B7L7"/>
<name>A0A485B7L7_RAOPL</name>
<dbReference type="SUPFAM" id="SSF55920">
    <property type="entry name" value="Creatinase/aminopeptidase"/>
    <property type="match status" value="1"/>
</dbReference>
<dbReference type="InterPro" id="IPR036005">
    <property type="entry name" value="Creatinase/aminopeptidase-like"/>
</dbReference>
<dbReference type="Gene3D" id="3.90.230.10">
    <property type="entry name" value="Creatinase/methionine aminopeptidase superfamily"/>
    <property type="match status" value="1"/>
</dbReference>
<keyword evidence="1" id="KW-0378">Hydrolase</keyword>
<evidence type="ECO:0000313" key="1">
    <source>
        <dbReference type="EMBL" id="VFS69747.1"/>
    </source>
</evidence>
<dbReference type="EC" id="3.4.11.18" evidence="1"/>
<protein>
    <submittedName>
        <fullName evidence="1">Methionine aminopeptidase</fullName>
        <ecNumber evidence="1">3.4.11.18</ecNumber>
    </submittedName>
</protein>
<keyword evidence="1" id="KW-0645">Protease</keyword>
<reference evidence="1 2" key="1">
    <citation type="submission" date="2019-03" db="EMBL/GenBank/DDBJ databases">
        <authorList>
            <consortium name="Pathogen Informatics"/>
        </authorList>
    </citation>
    <scope>NUCLEOTIDE SEQUENCE [LARGE SCALE GENOMIC DNA]</scope>
    <source>
        <strain evidence="1 2">NCTC12998</strain>
    </source>
</reference>
<dbReference type="GO" id="GO:0004239">
    <property type="term" value="F:initiator methionyl aminopeptidase activity"/>
    <property type="evidence" value="ECO:0007669"/>
    <property type="project" value="UniProtKB-EC"/>
</dbReference>
<evidence type="ECO:0000313" key="2">
    <source>
        <dbReference type="Proteomes" id="UP000345637"/>
    </source>
</evidence>
<keyword evidence="1" id="KW-0031">Aminopeptidase</keyword>
<proteinExistence type="predicted"/>
<organism evidence="1 2">
    <name type="scientific">Raoultella planticola</name>
    <name type="common">Klebsiella planticola</name>
    <dbReference type="NCBI Taxonomy" id="575"/>
    <lineage>
        <taxon>Bacteria</taxon>
        <taxon>Pseudomonadati</taxon>
        <taxon>Pseudomonadota</taxon>
        <taxon>Gammaproteobacteria</taxon>
        <taxon>Enterobacterales</taxon>
        <taxon>Enterobacteriaceae</taxon>
        <taxon>Klebsiella/Raoultella group</taxon>
        <taxon>Raoultella</taxon>
    </lineage>
</organism>
<dbReference type="Proteomes" id="UP000345637">
    <property type="component" value="Unassembled WGS sequence"/>
</dbReference>
<dbReference type="EMBL" id="CAADJE010000024">
    <property type="protein sequence ID" value="VFS69747.1"/>
    <property type="molecule type" value="Genomic_DNA"/>
</dbReference>
<accession>A0A485B7L7</accession>
<gene>
    <name evidence="1" type="primary">map_3</name>
    <name evidence="1" type="ORF">NCTC12998_03630</name>
</gene>